<protein>
    <submittedName>
        <fullName evidence="2">Uncharacterized protein</fullName>
    </submittedName>
</protein>
<dbReference type="Proteomes" id="UP000245956">
    <property type="component" value="Unassembled WGS sequence"/>
</dbReference>
<feature type="region of interest" description="Disordered" evidence="1">
    <location>
        <begin position="152"/>
        <end position="174"/>
    </location>
</feature>
<evidence type="ECO:0000313" key="3">
    <source>
        <dbReference type="Proteomes" id="UP000245956"/>
    </source>
</evidence>
<proteinExistence type="predicted"/>
<comment type="caution">
    <text evidence="2">The sequence shown here is derived from an EMBL/GenBank/DDBJ whole genome shotgun (WGS) entry which is preliminary data.</text>
</comment>
<evidence type="ECO:0000313" key="2">
    <source>
        <dbReference type="EMBL" id="PWI70814.1"/>
    </source>
</evidence>
<gene>
    <name evidence="2" type="ORF">PCL_12182</name>
</gene>
<feature type="region of interest" description="Disordered" evidence="1">
    <location>
        <begin position="1"/>
        <end position="26"/>
    </location>
</feature>
<sequence>MRPGTWLDSSEATPDGTDGPETRARREGFAFDIVARRDTGRRPGSGAPGLDIRRLALPEHRDRQVHVATCVCPQGTCGARGDHTAGSPAVPCIQTDKFKDCDAWQEGPQGTRKRGGAEHVFLFAMLAENRSGRRHRTTEKACPIRSADVRQDGFVGAPQSSKPTTVKRPNHGDFPKNALFVPKRWLIASVPGLSSRSGARMGDSMPDGLIAAIVSQLGSEIQAFAGPQKSCKDLGIERGQYHTPTAGALAASTSDGVNWPHAPRAAGLGPRRNGVESFDRPDQLVETRCGRARGRRLSCQCRTSYKSVAGKRVRRDGAERCAEKADAGEREGWQSGGGLIIEAGSWTESKVSEWGTGLDGQSCLSICLGADLDHQQRETAVYRQHTKKGENRYEGAVRTWLARVCLYMQSTKYGASFPDAEKRGEACATLHTTAAGRQDPA</sequence>
<dbReference type="EMBL" id="LCWV01000008">
    <property type="protein sequence ID" value="PWI70814.1"/>
    <property type="molecule type" value="Genomic_DNA"/>
</dbReference>
<evidence type="ECO:0000256" key="1">
    <source>
        <dbReference type="SAM" id="MobiDB-lite"/>
    </source>
</evidence>
<organism evidence="2 3">
    <name type="scientific">Purpureocillium lilacinum</name>
    <name type="common">Paecilomyces lilacinus</name>
    <dbReference type="NCBI Taxonomy" id="33203"/>
    <lineage>
        <taxon>Eukaryota</taxon>
        <taxon>Fungi</taxon>
        <taxon>Dikarya</taxon>
        <taxon>Ascomycota</taxon>
        <taxon>Pezizomycotina</taxon>
        <taxon>Sordariomycetes</taxon>
        <taxon>Hypocreomycetidae</taxon>
        <taxon>Hypocreales</taxon>
        <taxon>Ophiocordycipitaceae</taxon>
        <taxon>Purpureocillium</taxon>
    </lineage>
</organism>
<accession>A0A2U3E8L1</accession>
<dbReference type="AlphaFoldDB" id="A0A2U3E8L1"/>
<name>A0A2U3E8L1_PURLI</name>
<reference evidence="2 3" key="1">
    <citation type="journal article" date="2016" name="Front. Microbiol.">
        <title>Genome and transcriptome sequences reveal the specific parasitism of the nematophagous Purpureocillium lilacinum 36-1.</title>
        <authorList>
            <person name="Xie J."/>
            <person name="Li S."/>
            <person name="Mo C."/>
            <person name="Xiao X."/>
            <person name="Peng D."/>
            <person name="Wang G."/>
            <person name="Xiao Y."/>
        </authorList>
    </citation>
    <scope>NUCLEOTIDE SEQUENCE [LARGE SCALE GENOMIC DNA]</scope>
    <source>
        <strain evidence="2 3">36-1</strain>
    </source>
</reference>